<name>A0A1B4Y2P6_MYCUL</name>
<protein>
    <recommendedName>
        <fullName evidence="1">DUF302 domain-containing protein</fullName>
    </recommendedName>
</protein>
<dbReference type="InterPro" id="IPR016796">
    <property type="entry name" value="UCP021774"/>
</dbReference>
<reference evidence="2 3" key="1">
    <citation type="submission" date="2016-08" db="EMBL/GenBank/DDBJ databases">
        <title>Complete genome sequence of Mycobacterium shinshuense, a subspecies of M. ulcerans.</title>
        <authorList>
            <person name="Yoshida M."/>
            <person name="Ogura Y."/>
            <person name="Hayashi T."/>
            <person name="Hoshino Y."/>
        </authorList>
    </citation>
    <scope>NUCLEOTIDE SEQUENCE [LARGE SCALE GENOMIC DNA]</scope>
    <source>
        <strain evidence="3">ATCC 33728</strain>
    </source>
</reference>
<evidence type="ECO:0000259" key="1">
    <source>
        <dbReference type="Pfam" id="PF03625"/>
    </source>
</evidence>
<feature type="domain" description="DUF302" evidence="1">
    <location>
        <begin position="35"/>
        <end position="100"/>
    </location>
</feature>
<dbReference type="PANTHER" id="PTHR38342">
    <property type="entry name" value="SLR5037 PROTEIN"/>
    <property type="match status" value="1"/>
</dbReference>
<evidence type="ECO:0000313" key="2">
    <source>
        <dbReference type="EMBL" id="BAV41331.1"/>
    </source>
</evidence>
<dbReference type="PANTHER" id="PTHR38342:SF1">
    <property type="entry name" value="SLR5037 PROTEIN"/>
    <property type="match status" value="1"/>
</dbReference>
<dbReference type="Gene3D" id="3.30.310.70">
    <property type="entry name" value="TT1751-like domain"/>
    <property type="match status" value="1"/>
</dbReference>
<evidence type="ECO:0000313" key="3">
    <source>
        <dbReference type="Proteomes" id="UP000218067"/>
    </source>
</evidence>
<dbReference type="PIRSF" id="PIRSF021774">
    <property type="entry name" value="UCP021774"/>
    <property type="match status" value="1"/>
</dbReference>
<organism evidence="2 3">
    <name type="scientific">Mycobacterium ulcerans subsp. shinshuense</name>
    <dbReference type="NCBI Taxonomy" id="1124626"/>
    <lineage>
        <taxon>Bacteria</taxon>
        <taxon>Bacillati</taxon>
        <taxon>Actinomycetota</taxon>
        <taxon>Actinomycetes</taxon>
        <taxon>Mycobacteriales</taxon>
        <taxon>Mycobacteriaceae</taxon>
        <taxon>Mycobacterium</taxon>
        <taxon>Mycobacterium ulcerans group</taxon>
    </lineage>
</organism>
<dbReference type="CDD" id="cd14797">
    <property type="entry name" value="DUF302"/>
    <property type="match status" value="1"/>
</dbReference>
<dbReference type="AlphaFoldDB" id="A0A1B4Y2P6"/>
<sequence>MNLALSTTLHTSFDEAVKLTRGALAGQGFGVLTEINVKETLKAKLGEDMEDYLILGACNPPLAHRAIGGNRQIGTLLPCNVVVRADPERDGTIVIEAMNPQMMADVTGEPMLVPIAEEVSGKLKAVIGELENSSVANPSQV</sequence>
<gene>
    <name evidence="2" type="ORF">SHTP_2169</name>
</gene>
<dbReference type="InterPro" id="IPR035923">
    <property type="entry name" value="TT1751-like_sf"/>
</dbReference>
<dbReference type="RefSeq" id="WP_096370628.1">
    <property type="nucleotide sequence ID" value="NZ_AP017624.1"/>
</dbReference>
<dbReference type="EMBL" id="AP017624">
    <property type="protein sequence ID" value="BAV41331.1"/>
    <property type="molecule type" value="Genomic_DNA"/>
</dbReference>
<dbReference type="SUPFAM" id="SSF103247">
    <property type="entry name" value="TT1751-like"/>
    <property type="match status" value="1"/>
</dbReference>
<dbReference type="InterPro" id="IPR005180">
    <property type="entry name" value="DUF302"/>
</dbReference>
<dbReference type="GeneID" id="93436787"/>
<dbReference type="Pfam" id="PF03625">
    <property type="entry name" value="DUF302"/>
    <property type="match status" value="1"/>
</dbReference>
<accession>A0A1B4Y2P6</accession>
<dbReference type="Proteomes" id="UP000218067">
    <property type="component" value="Chromosome"/>
</dbReference>
<proteinExistence type="predicted"/>